<evidence type="ECO:0000256" key="1">
    <source>
        <dbReference type="ARBA" id="ARBA00022801"/>
    </source>
</evidence>
<keyword evidence="1 3" id="KW-0378">Hydrolase</keyword>
<evidence type="ECO:0000259" key="6">
    <source>
        <dbReference type="Pfam" id="PF14600"/>
    </source>
</evidence>
<dbReference type="Proteomes" id="UP000184159">
    <property type="component" value="Unassembled WGS sequence"/>
</dbReference>
<dbReference type="InterPro" id="IPR001547">
    <property type="entry name" value="Glyco_hydro_5"/>
</dbReference>
<dbReference type="GO" id="GO:0030246">
    <property type="term" value="F:carbohydrate binding"/>
    <property type="evidence" value="ECO:0007669"/>
    <property type="project" value="InterPro"/>
</dbReference>
<dbReference type="PROSITE" id="PS00659">
    <property type="entry name" value="GLYCOSYL_HYDROL_F5"/>
    <property type="match status" value="1"/>
</dbReference>
<keyword evidence="2 3" id="KW-0326">Glycosidase</keyword>
<accession>A0A1M4U084</accession>
<feature type="domain" description="Endoglucanase Z cellulose-binding" evidence="6">
    <location>
        <begin position="335"/>
        <end position="394"/>
    </location>
</feature>
<dbReference type="SMR" id="A0A1M4U084"/>
<dbReference type="EMBL" id="FQUH01000001">
    <property type="protein sequence ID" value="SHE50128.1"/>
    <property type="molecule type" value="Genomic_DNA"/>
</dbReference>
<dbReference type="Gene3D" id="2.10.10.20">
    <property type="entry name" value="Carbohydrate-binding module superfamily 5/12"/>
    <property type="match status" value="1"/>
</dbReference>
<evidence type="ECO:0000259" key="5">
    <source>
        <dbReference type="Pfam" id="PF00150"/>
    </source>
</evidence>
<dbReference type="InterPro" id="IPR036573">
    <property type="entry name" value="CBM_sf_5/12"/>
</dbReference>
<comment type="similarity">
    <text evidence="3">Belongs to the glycosyl hydrolase 5 (cellulase A) family.</text>
</comment>
<evidence type="ECO:0000256" key="3">
    <source>
        <dbReference type="RuleBase" id="RU361153"/>
    </source>
</evidence>
<dbReference type="GO" id="GO:0004553">
    <property type="term" value="F:hydrolase activity, hydrolyzing O-glycosyl compounds"/>
    <property type="evidence" value="ECO:0007669"/>
    <property type="project" value="InterPro"/>
</dbReference>
<dbReference type="CDD" id="cd12204">
    <property type="entry name" value="CBD_like"/>
    <property type="match status" value="1"/>
</dbReference>
<feature type="chain" id="PRO_5012680019" evidence="4">
    <location>
        <begin position="40"/>
        <end position="396"/>
    </location>
</feature>
<dbReference type="SUPFAM" id="SSF51055">
    <property type="entry name" value="Carbohydrate binding domain"/>
    <property type="match status" value="1"/>
</dbReference>
<dbReference type="AlphaFoldDB" id="A0A1M4U084"/>
<evidence type="ECO:0000313" key="7">
    <source>
        <dbReference type="EMBL" id="SHE50128.1"/>
    </source>
</evidence>
<gene>
    <name evidence="7" type="ORF">SAMN02745781_00434</name>
</gene>
<sequence>MSYLPIQHLSTRKSGSSAKKLLLSCLGCLLIGLTQQAYAVEPLSVSGNKIYAGDSIKSFSGNSLFWSNNEWGGEKFYRADIVKMLREDWNASIVRASMGIQEEGGYLDDPAGNKAKVVTVVDAAIANDMYVIIDWHSHHAEDNVAEAVSFFREMAQKYGDSPNVIYEIYNEPLQISWNNVIKPYAETVIAAIREFDPDNLIVVGTPSWSQDVDTASWNPINGTNIAYTLHFYAGTHGQYLRDKALTAMNNGIALFVTEWGTINADGDGNVNEAETDIWVNFMKEHDLSNANWALNDKDEGASTYYPDTMTLTPSGKKVKSIIENWPYQLDNSTPQNCTGVNVYPNWTRKSWEGGSYDHSESGDYMVYQNKLYQANWYTKSTPGSDDSWRLTGLCTD</sequence>
<keyword evidence="4" id="KW-0732">Signal</keyword>
<evidence type="ECO:0000313" key="8">
    <source>
        <dbReference type="Proteomes" id="UP000184159"/>
    </source>
</evidence>
<dbReference type="PANTHER" id="PTHR34142">
    <property type="entry name" value="ENDO-BETA-1,4-GLUCANASE A"/>
    <property type="match status" value="1"/>
</dbReference>
<evidence type="ECO:0000256" key="4">
    <source>
        <dbReference type="SAM" id="SignalP"/>
    </source>
</evidence>
<name>A0A1M4U084_VIBGA</name>
<protein>
    <submittedName>
        <fullName evidence="7">Endoglucanase</fullName>
    </submittedName>
</protein>
<dbReference type="InterPro" id="IPR018087">
    <property type="entry name" value="Glyco_hydro_5_CS"/>
</dbReference>
<dbReference type="GO" id="GO:0000272">
    <property type="term" value="P:polysaccharide catabolic process"/>
    <property type="evidence" value="ECO:0007669"/>
    <property type="project" value="InterPro"/>
</dbReference>
<dbReference type="RefSeq" id="WP_072954959.1">
    <property type="nucleotide sequence ID" value="NZ_FQUH01000001.1"/>
</dbReference>
<keyword evidence="8" id="KW-1185">Reference proteome</keyword>
<dbReference type="PANTHER" id="PTHR34142:SF1">
    <property type="entry name" value="GLYCOSIDE HYDROLASE FAMILY 5 DOMAIN-CONTAINING PROTEIN"/>
    <property type="match status" value="1"/>
</dbReference>
<organism evidence="7 8">
    <name type="scientific">Vibrio gazogenes DSM 21264 = NBRC 103151</name>
    <dbReference type="NCBI Taxonomy" id="1123492"/>
    <lineage>
        <taxon>Bacteria</taxon>
        <taxon>Pseudomonadati</taxon>
        <taxon>Pseudomonadota</taxon>
        <taxon>Gammaproteobacteria</taxon>
        <taxon>Vibrionales</taxon>
        <taxon>Vibrionaceae</taxon>
        <taxon>Vibrio</taxon>
    </lineage>
</organism>
<dbReference type="GO" id="GO:0005576">
    <property type="term" value="C:extracellular region"/>
    <property type="evidence" value="ECO:0007669"/>
    <property type="project" value="InterPro"/>
</dbReference>
<evidence type="ECO:0000256" key="2">
    <source>
        <dbReference type="ARBA" id="ARBA00023295"/>
    </source>
</evidence>
<dbReference type="SUPFAM" id="SSF51445">
    <property type="entry name" value="(Trans)glycosidases"/>
    <property type="match status" value="1"/>
</dbReference>
<dbReference type="Pfam" id="PF00150">
    <property type="entry name" value="Cellulase"/>
    <property type="match status" value="1"/>
</dbReference>
<dbReference type="Pfam" id="PF14600">
    <property type="entry name" value="CBM_5_12_2"/>
    <property type="match status" value="1"/>
</dbReference>
<feature type="signal peptide" evidence="4">
    <location>
        <begin position="1"/>
        <end position="39"/>
    </location>
</feature>
<reference evidence="8" key="1">
    <citation type="submission" date="2016-11" db="EMBL/GenBank/DDBJ databases">
        <authorList>
            <person name="Varghese N."/>
            <person name="Submissions S."/>
        </authorList>
    </citation>
    <scope>NUCLEOTIDE SEQUENCE [LARGE SCALE GENOMIC DNA]</scope>
    <source>
        <strain evidence="8">DSM 21264</strain>
    </source>
</reference>
<feature type="domain" description="Glycoside hydrolase family 5" evidence="5">
    <location>
        <begin position="59"/>
        <end position="297"/>
    </location>
</feature>
<dbReference type="InterPro" id="IPR017853">
    <property type="entry name" value="GH"/>
</dbReference>
<dbReference type="Gene3D" id="3.20.20.80">
    <property type="entry name" value="Glycosidases"/>
    <property type="match status" value="1"/>
</dbReference>
<dbReference type="InterPro" id="IPR032798">
    <property type="entry name" value="CBM_5_12_2"/>
</dbReference>
<proteinExistence type="inferred from homology"/>